<dbReference type="RefSeq" id="WP_267993183.1">
    <property type="nucleotide sequence ID" value="NZ_JAPJZI010000002.1"/>
</dbReference>
<sequence length="127" mass="14295">MRIIDQDSQPMEEWWPGVTTRMRTSLLTGCRQLCIFDQWSAPGCGAPTHVHAVEEVIRVVDGMAKVWVNDETETLRAGQSVIIPAGCRHGFSNCGSETLHMEMTQAAPIFEATYQNKAEMALRWTDR</sequence>
<proteinExistence type="predicted"/>
<name>A0A9X3ULD7_9HYPH</name>
<dbReference type="InterPro" id="IPR014710">
    <property type="entry name" value="RmlC-like_jellyroll"/>
</dbReference>
<evidence type="ECO:0000313" key="2">
    <source>
        <dbReference type="EMBL" id="MDA5401188.1"/>
    </source>
</evidence>
<gene>
    <name evidence="2" type="ORF">OQ273_21630</name>
</gene>
<evidence type="ECO:0000313" key="3">
    <source>
        <dbReference type="Proteomes" id="UP001151234"/>
    </source>
</evidence>
<evidence type="ECO:0000259" key="1">
    <source>
        <dbReference type="Pfam" id="PF07883"/>
    </source>
</evidence>
<dbReference type="Proteomes" id="UP001151234">
    <property type="component" value="Unassembled WGS sequence"/>
</dbReference>
<organism evidence="2 3">
    <name type="scientific">Hoeflea prorocentri</name>
    <dbReference type="NCBI Taxonomy" id="1922333"/>
    <lineage>
        <taxon>Bacteria</taxon>
        <taxon>Pseudomonadati</taxon>
        <taxon>Pseudomonadota</taxon>
        <taxon>Alphaproteobacteria</taxon>
        <taxon>Hyphomicrobiales</taxon>
        <taxon>Rhizobiaceae</taxon>
        <taxon>Hoeflea</taxon>
    </lineage>
</organism>
<feature type="domain" description="Cupin type-2" evidence="1">
    <location>
        <begin position="41"/>
        <end position="101"/>
    </location>
</feature>
<dbReference type="InterPro" id="IPR011051">
    <property type="entry name" value="RmlC_Cupin_sf"/>
</dbReference>
<dbReference type="AlphaFoldDB" id="A0A9X3ULD7"/>
<dbReference type="InterPro" id="IPR052538">
    <property type="entry name" value="Flavonoid_dioxygenase-like"/>
</dbReference>
<protein>
    <submittedName>
        <fullName evidence="2">Cupin domain-containing protein</fullName>
    </submittedName>
</protein>
<dbReference type="EMBL" id="JAPJZI010000002">
    <property type="protein sequence ID" value="MDA5401188.1"/>
    <property type="molecule type" value="Genomic_DNA"/>
</dbReference>
<accession>A0A9X3ULD7</accession>
<dbReference type="Pfam" id="PF07883">
    <property type="entry name" value="Cupin_2"/>
    <property type="match status" value="1"/>
</dbReference>
<comment type="caution">
    <text evidence="2">The sequence shown here is derived from an EMBL/GenBank/DDBJ whole genome shotgun (WGS) entry which is preliminary data.</text>
</comment>
<dbReference type="InterPro" id="IPR013096">
    <property type="entry name" value="Cupin_2"/>
</dbReference>
<dbReference type="SUPFAM" id="SSF51182">
    <property type="entry name" value="RmlC-like cupins"/>
    <property type="match status" value="1"/>
</dbReference>
<keyword evidence="3" id="KW-1185">Reference proteome</keyword>
<dbReference type="PANTHER" id="PTHR43346">
    <property type="entry name" value="LIGAND BINDING DOMAIN PROTEIN, PUTATIVE (AFU_ORTHOLOGUE AFUA_6G14370)-RELATED"/>
    <property type="match status" value="1"/>
</dbReference>
<dbReference type="Gene3D" id="2.60.120.10">
    <property type="entry name" value="Jelly Rolls"/>
    <property type="match status" value="1"/>
</dbReference>
<dbReference type="PANTHER" id="PTHR43346:SF1">
    <property type="entry name" value="QUERCETIN 2,3-DIOXYGENASE-RELATED"/>
    <property type="match status" value="1"/>
</dbReference>
<reference evidence="2" key="1">
    <citation type="submission" date="2022-11" db="EMBL/GenBank/DDBJ databases">
        <title>Draft genome sequence of Hoeflea poritis E7-10 and Hoeflea prorocentri PM5-8, separated from scleractinian coral Porites lutea and marine dinoflagellate.</title>
        <authorList>
            <person name="Zhang G."/>
            <person name="Wei Q."/>
            <person name="Cai L."/>
        </authorList>
    </citation>
    <scope>NUCLEOTIDE SEQUENCE</scope>
    <source>
        <strain evidence="2">PM5-8</strain>
    </source>
</reference>